<evidence type="ECO:0000313" key="2">
    <source>
        <dbReference type="EMBL" id="QHT23307.1"/>
    </source>
</evidence>
<name>A0A6C0E2C6_9ZZZZ</name>
<evidence type="ECO:0000256" key="1">
    <source>
        <dbReference type="SAM" id="MobiDB-lite"/>
    </source>
</evidence>
<organism evidence="2">
    <name type="scientific">viral metagenome</name>
    <dbReference type="NCBI Taxonomy" id="1070528"/>
    <lineage>
        <taxon>unclassified sequences</taxon>
        <taxon>metagenomes</taxon>
        <taxon>organismal metagenomes</taxon>
    </lineage>
</organism>
<dbReference type="AlphaFoldDB" id="A0A6C0E2C6"/>
<feature type="compositionally biased region" description="Basic residues" evidence="1">
    <location>
        <begin position="1"/>
        <end position="23"/>
    </location>
</feature>
<dbReference type="EMBL" id="MN739730">
    <property type="protein sequence ID" value="QHT23307.1"/>
    <property type="molecule type" value="Genomic_DNA"/>
</dbReference>
<sequence length="182" mass="21535">MHKTRKNHHHFKITKKNKNVKRGGNKDEIKKCINTFVKTKRKQNEKKIKDLKKMLEKQARLKFKNDKPKLEATLKRIKEFTNPSKESEKIITDSDIRTFCNPNCEGTILEPGNKLSERYYADYKSNKNLIKLFEQQRKKVFGKKTNVLVDGFYENAHKKYLEEIKKEGAISLCSPVTNNRKY</sequence>
<proteinExistence type="predicted"/>
<accession>A0A6C0E2C6</accession>
<feature type="region of interest" description="Disordered" evidence="1">
    <location>
        <begin position="1"/>
        <end position="25"/>
    </location>
</feature>
<reference evidence="2" key="1">
    <citation type="journal article" date="2020" name="Nature">
        <title>Giant virus diversity and host interactions through global metagenomics.</title>
        <authorList>
            <person name="Schulz F."/>
            <person name="Roux S."/>
            <person name="Paez-Espino D."/>
            <person name="Jungbluth S."/>
            <person name="Walsh D.A."/>
            <person name="Denef V.J."/>
            <person name="McMahon K.D."/>
            <person name="Konstantinidis K.T."/>
            <person name="Eloe-Fadrosh E.A."/>
            <person name="Kyrpides N.C."/>
            <person name="Woyke T."/>
        </authorList>
    </citation>
    <scope>NUCLEOTIDE SEQUENCE</scope>
    <source>
        <strain evidence="2">GVMAG-M-3300023179-116</strain>
    </source>
</reference>
<protein>
    <submittedName>
        <fullName evidence="2">Uncharacterized protein</fullName>
    </submittedName>
</protein>